<sequence length="225" mass="25121">MMILSLKNIVYTNKKNDVTVLNDITIDFSLGKVYGILGKQGAGKTTLLALIAGLDTVDSGAILFKNQNLEDIDRDNYRRQEIGTVFQHYNVLSNETALTTLKLCMSNTVTKGNSYFYEALKKVGIDEKVANQKIKKIAVSNQQRVYLAKAIINDPEIVLIDEPAASLSELSLEMIMEYIRIYAKNENKCVVISSQSKAIAEYVDELWGLNGGKLSFIKDNIENQL</sequence>
<dbReference type="PANTHER" id="PTHR42798:SF6">
    <property type="entry name" value="CELL DIVISION ATP-BINDING PROTEIN FTSE"/>
    <property type="match status" value="1"/>
</dbReference>
<accession>A0A1E5GGE6</accession>
<evidence type="ECO:0000259" key="3">
    <source>
        <dbReference type="PROSITE" id="PS50893"/>
    </source>
</evidence>
<evidence type="ECO:0000256" key="2">
    <source>
        <dbReference type="ARBA" id="ARBA00022840"/>
    </source>
</evidence>
<dbReference type="Gene3D" id="3.40.50.300">
    <property type="entry name" value="P-loop containing nucleotide triphosphate hydrolases"/>
    <property type="match status" value="1"/>
</dbReference>
<dbReference type="InterPro" id="IPR027417">
    <property type="entry name" value="P-loop_NTPase"/>
</dbReference>
<dbReference type="SMART" id="SM00382">
    <property type="entry name" value="AAA"/>
    <property type="match status" value="1"/>
</dbReference>
<name>A0A1E5GGE6_9ENTE</name>
<reference evidence="5" key="1">
    <citation type="submission" date="2016-09" db="EMBL/GenBank/DDBJ databases">
        <authorList>
            <person name="Gulvik C.A."/>
        </authorList>
    </citation>
    <scope>NUCLEOTIDE SEQUENCE [LARGE SCALE GENOMIC DNA]</scope>
    <source>
        <strain evidence="5">DSM 23328</strain>
    </source>
</reference>
<dbReference type="AlphaFoldDB" id="A0A1E5GGE6"/>
<evidence type="ECO:0000313" key="5">
    <source>
        <dbReference type="Proteomes" id="UP000094068"/>
    </source>
</evidence>
<evidence type="ECO:0000313" key="4">
    <source>
        <dbReference type="EMBL" id="OEG11665.1"/>
    </source>
</evidence>
<keyword evidence="1" id="KW-0547">Nucleotide-binding</keyword>
<dbReference type="InterPro" id="IPR003593">
    <property type="entry name" value="AAA+_ATPase"/>
</dbReference>
<dbReference type="PROSITE" id="PS50893">
    <property type="entry name" value="ABC_TRANSPORTER_2"/>
    <property type="match status" value="1"/>
</dbReference>
<organism evidence="4 5">
    <name type="scientific">Enterococcus ureasiticus</name>
    <dbReference type="NCBI Taxonomy" id="903984"/>
    <lineage>
        <taxon>Bacteria</taxon>
        <taxon>Bacillati</taxon>
        <taxon>Bacillota</taxon>
        <taxon>Bacilli</taxon>
        <taxon>Lactobacillales</taxon>
        <taxon>Enterococcaceae</taxon>
        <taxon>Enterococcus</taxon>
    </lineage>
</organism>
<dbReference type="PANTHER" id="PTHR42798">
    <property type="entry name" value="LIPOPROTEIN-RELEASING SYSTEM ATP-BINDING PROTEIN LOLD"/>
    <property type="match status" value="1"/>
</dbReference>
<comment type="caution">
    <text evidence="4">The sequence shown here is derived from an EMBL/GenBank/DDBJ whole genome shotgun (WGS) entry which is preliminary data.</text>
</comment>
<dbReference type="SUPFAM" id="SSF52540">
    <property type="entry name" value="P-loop containing nucleoside triphosphate hydrolases"/>
    <property type="match status" value="1"/>
</dbReference>
<dbReference type="Pfam" id="PF00005">
    <property type="entry name" value="ABC_tran"/>
    <property type="match status" value="1"/>
</dbReference>
<dbReference type="InterPro" id="IPR003439">
    <property type="entry name" value="ABC_transporter-like_ATP-bd"/>
</dbReference>
<proteinExistence type="predicted"/>
<protein>
    <submittedName>
        <fullName evidence="4">ABC transporter ATP-binding protein</fullName>
    </submittedName>
</protein>
<gene>
    <name evidence="4" type="ORF">BCR21_10280</name>
</gene>
<keyword evidence="2 4" id="KW-0067">ATP-binding</keyword>
<dbReference type="STRING" id="903984.BCR21_10280"/>
<dbReference type="GO" id="GO:0016887">
    <property type="term" value="F:ATP hydrolysis activity"/>
    <property type="evidence" value="ECO:0007669"/>
    <property type="project" value="InterPro"/>
</dbReference>
<feature type="domain" description="ABC transporter" evidence="3">
    <location>
        <begin position="4"/>
        <end position="225"/>
    </location>
</feature>
<keyword evidence="5" id="KW-1185">Reference proteome</keyword>
<dbReference type="Proteomes" id="UP000094068">
    <property type="component" value="Unassembled WGS sequence"/>
</dbReference>
<dbReference type="EMBL" id="MIJZ01000013">
    <property type="protein sequence ID" value="OEG11665.1"/>
    <property type="molecule type" value="Genomic_DNA"/>
</dbReference>
<evidence type="ECO:0000256" key="1">
    <source>
        <dbReference type="ARBA" id="ARBA00022741"/>
    </source>
</evidence>
<dbReference type="GO" id="GO:0005524">
    <property type="term" value="F:ATP binding"/>
    <property type="evidence" value="ECO:0007669"/>
    <property type="project" value="UniProtKB-KW"/>
</dbReference>